<comment type="caution">
    <text evidence="1">The sequence shown here is derived from an EMBL/GenBank/DDBJ whole genome shotgun (WGS) entry which is preliminary data.</text>
</comment>
<dbReference type="Proteomes" id="UP000326570">
    <property type="component" value="Unassembled WGS sequence"/>
</dbReference>
<proteinExistence type="predicted"/>
<name>A0A5N1IPB9_9BACT</name>
<reference evidence="1 2" key="1">
    <citation type="submission" date="2019-09" db="EMBL/GenBank/DDBJ databases">
        <title>Genome sequence of Adhaeribacter sp. M2.</title>
        <authorList>
            <person name="Srinivasan S."/>
        </authorList>
    </citation>
    <scope>NUCLEOTIDE SEQUENCE [LARGE SCALE GENOMIC DNA]</scope>
    <source>
        <strain evidence="1 2">M2</strain>
    </source>
</reference>
<evidence type="ECO:0000313" key="1">
    <source>
        <dbReference type="EMBL" id="KAA9331854.1"/>
    </source>
</evidence>
<sequence length="184" mass="20764">MKKAILLFLLVWIGFGTRSFSQMSPGDTIRKNNQYLNSVYVEGMGNTMTGSFNYERLFRIKGRTDVLAFRVGGMCWPLPMNKNKEAYDIDIPMEFSVFWGAEGVKPEVGFGVTYKIITENNDETGKLKYETALMPVVRLGCRYVSSNNKFFVRAGVLALFIGYDYILPPVWPSVGLALGYSFGK</sequence>
<evidence type="ECO:0000313" key="2">
    <source>
        <dbReference type="Proteomes" id="UP000326570"/>
    </source>
</evidence>
<dbReference type="EMBL" id="VTWT01000007">
    <property type="protein sequence ID" value="KAA9331854.1"/>
    <property type="molecule type" value="Genomic_DNA"/>
</dbReference>
<dbReference type="RefSeq" id="WP_150904463.1">
    <property type="nucleotide sequence ID" value="NZ_VTWT01000007.1"/>
</dbReference>
<accession>A0A5N1IPB9</accession>
<organism evidence="1 2">
    <name type="scientific">Adhaeribacter soli</name>
    <dbReference type="NCBI Taxonomy" id="2607655"/>
    <lineage>
        <taxon>Bacteria</taxon>
        <taxon>Pseudomonadati</taxon>
        <taxon>Bacteroidota</taxon>
        <taxon>Cytophagia</taxon>
        <taxon>Cytophagales</taxon>
        <taxon>Hymenobacteraceae</taxon>
        <taxon>Adhaeribacter</taxon>
    </lineage>
</organism>
<protein>
    <submittedName>
        <fullName evidence="1">Uncharacterized protein</fullName>
    </submittedName>
</protein>
<gene>
    <name evidence="1" type="ORF">F0P94_13735</name>
</gene>
<keyword evidence="2" id="KW-1185">Reference proteome</keyword>
<dbReference type="AlphaFoldDB" id="A0A5N1IPB9"/>